<dbReference type="InterPro" id="IPR010727">
    <property type="entry name" value="DUF1302"/>
</dbReference>
<dbReference type="AlphaFoldDB" id="A0A4R5LP06"/>
<dbReference type="Pfam" id="PF06980">
    <property type="entry name" value="DUF1302"/>
    <property type="match status" value="1"/>
</dbReference>
<accession>A0A4R5LP06</accession>
<feature type="signal peptide" evidence="1">
    <location>
        <begin position="1"/>
        <end position="29"/>
    </location>
</feature>
<evidence type="ECO:0000313" key="3">
    <source>
        <dbReference type="Proteomes" id="UP000295554"/>
    </source>
</evidence>
<sequence length="545" mass="60545">MTVRQKTAMLSRGTAAALLLGALVPPSHALQYQWDEWLLNIDTTLGAGWQWRTESRNVDIAFDEGALNFNDGNSNFDPGLVSNNLKLILEVGGEYRDFSFFVRADALYDWVYTENSTDLSDRAYPSYNNGVPAGGTLFPGELPRDTIAQHGRRTRLLDAFITYNFSLWEQTGALRFGKQVISWGESTFYPGINALQNPIDAVTALAPGTETREIFLPTSAVDLKWDFSPSFSGEVYYKTDWQRSTLPGVGSFLSTSDTTGPGAERVLLGPLGAAPVIARDTPDDSGQWGAALRYLTDAGSNLEIYYANAHHNIPGAEIVINLADPQQSYTREVYAGDIPLWGASFSTLLGEAQVYMDGVYSDDMPFVDVTSEFNDDGNFERSKMIRGHYWQIAGGFTDIYTAFPWLSEQITVLGEVLFQGSNLGESEILRPPLGITPPPERNLTVTDSAWGYQFRVQLKYYSVLQGMDVTVPITFKHDVDGYGNANGLNNGLVEDLKTASIGFDAFYLTNWQFSGKYAWYWDGEDPADRTLDDRDNLSLSIKYVF</sequence>
<proteinExistence type="predicted"/>
<dbReference type="Proteomes" id="UP000295554">
    <property type="component" value="Unassembled WGS sequence"/>
</dbReference>
<reference evidence="2 3" key="1">
    <citation type="submission" date="2019-03" db="EMBL/GenBank/DDBJ databases">
        <title>Seongchinamella monodicae gen. nov., sp. nov., a novel member of the Gammaproteobacteria isolated from a tidal mudflat of beach.</title>
        <authorList>
            <person name="Yang H.G."/>
            <person name="Kang J.W."/>
            <person name="Lee S.D."/>
        </authorList>
    </citation>
    <scope>NUCLEOTIDE SEQUENCE [LARGE SCALE GENOMIC DNA]</scope>
    <source>
        <strain evidence="2 3">GH4-78</strain>
    </source>
</reference>
<dbReference type="RefSeq" id="WP_133214943.1">
    <property type="nucleotide sequence ID" value="NZ_SMSE01000004.1"/>
</dbReference>
<evidence type="ECO:0000313" key="2">
    <source>
        <dbReference type="EMBL" id="TDG12075.1"/>
    </source>
</evidence>
<keyword evidence="3" id="KW-1185">Reference proteome</keyword>
<name>A0A4R5LP06_9GAMM</name>
<comment type="caution">
    <text evidence="2">The sequence shown here is derived from an EMBL/GenBank/DDBJ whole genome shotgun (WGS) entry which is preliminary data.</text>
</comment>
<protein>
    <submittedName>
        <fullName evidence="2">DUF1302 family protein</fullName>
    </submittedName>
</protein>
<feature type="chain" id="PRO_5020364691" evidence="1">
    <location>
        <begin position="30"/>
        <end position="545"/>
    </location>
</feature>
<dbReference type="EMBL" id="SMSE01000004">
    <property type="protein sequence ID" value="TDG12075.1"/>
    <property type="molecule type" value="Genomic_DNA"/>
</dbReference>
<keyword evidence="1" id="KW-0732">Signal</keyword>
<evidence type="ECO:0000256" key="1">
    <source>
        <dbReference type="SAM" id="SignalP"/>
    </source>
</evidence>
<organism evidence="2 3">
    <name type="scientific">Seongchinamella unica</name>
    <dbReference type="NCBI Taxonomy" id="2547392"/>
    <lineage>
        <taxon>Bacteria</taxon>
        <taxon>Pseudomonadati</taxon>
        <taxon>Pseudomonadota</taxon>
        <taxon>Gammaproteobacteria</taxon>
        <taxon>Cellvibrionales</taxon>
        <taxon>Halieaceae</taxon>
        <taxon>Seongchinamella</taxon>
    </lineage>
</organism>
<gene>
    <name evidence="2" type="ORF">E2F43_17115</name>
</gene>
<dbReference type="OrthoDB" id="7000272at2"/>